<gene>
    <name evidence="1" type="ORF">KL933_002064</name>
</gene>
<dbReference type="AlphaFoldDB" id="A0AAN6I129"/>
<sequence length="303" mass="33882">MERFTVQLANVHCDECSISIHRALKEVFDVTEFNRIVCHDRTADKTRPPVVVFLSDGELVIVGPGADLAANEARVLRKLESCGFDVISWDISNDQSRPSWTEPANLVLLKAKRIFATGTRQKHHRDHCKKCREEYEKHGGPELLQRLKRRTHSDSEDSTVVDVEVKTEPLKEYRALLSCAAYAERQACLQCVADRWRVHCAAAGASVCEPRDQRLARGRLRVQPAGDATGRAVAEIRGGDANWRDDVQRVRADDQPGGRRELSVCAGAQHQHRQQAGPIYSGVGERRRPAAAAAVRGGRWVRL</sequence>
<protein>
    <recommendedName>
        <fullName evidence="3">HMA domain-containing protein</fullName>
    </recommendedName>
</protein>
<name>A0AAN6I129_9ASCO</name>
<reference evidence="1" key="1">
    <citation type="journal article" date="2021" name="G3 (Bethesda)">
        <title>Genomic diversity, chromosomal rearrangements, and interspecies hybridization in the ogataea polymorpha species complex.</title>
        <authorList>
            <person name="Hanson S.J."/>
            <person name="Cinneide E.O."/>
            <person name="Salzberg L.I."/>
            <person name="Wolfe K.H."/>
            <person name="McGowan J."/>
            <person name="Fitzpatrick D.A."/>
            <person name="Matlin K."/>
        </authorList>
    </citation>
    <scope>NUCLEOTIDE SEQUENCE</scope>
    <source>
        <strain evidence="1">83-405-1</strain>
    </source>
</reference>
<evidence type="ECO:0008006" key="3">
    <source>
        <dbReference type="Google" id="ProtNLM"/>
    </source>
</evidence>
<organism evidence="1 2">
    <name type="scientific">Ogataea haglerorum</name>
    <dbReference type="NCBI Taxonomy" id="1937702"/>
    <lineage>
        <taxon>Eukaryota</taxon>
        <taxon>Fungi</taxon>
        <taxon>Dikarya</taxon>
        <taxon>Ascomycota</taxon>
        <taxon>Saccharomycotina</taxon>
        <taxon>Pichiomycetes</taxon>
        <taxon>Pichiales</taxon>
        <taxon>Pichiaceae</taxon>
        <taxon>Ogataea</taxon>
    </lineage>
</organism>
<evidence type="ECO:0000313" key="2">
    <source>
        <dbReference type="Proteomes" id="UP000738402"/>
    </source>
</evidence>
<accession>A0AAN6I129</accession>
<proteinExistence type="predicted"/>
<evidence type="ECO:0000313" key="1">
    <source>
        <dbReference type="EMBL" id="KAG7727938.1"/>
    </source>
</evidence>
<comment type="caution">
    <text evidence="1">The sequence shown here is derived from an EMBL/GenBank/DDBJ whole genome shotgun (WGS) entry which is preliminary data.</text>
</comment>
<dbReference type="EMBL" id="JAHLUH010000005">
    <property type="protein sequence ID" value="KAG7727938.1"/>
    <property type="molecule type" value="Genomic_DNA"/>
</dbReference>
<dbReference type="Proteomes" id="UP000738402">
    <property type="component" value="Unassembled WGS sequence"/>
</dbReference>